<keyword evidence="14" id="KW-1185">Reference proteome</keyword>
<evidence type="ECO:0000313" key="13">
    <source>
        <dbReference type="EMBL" id="MBB4146702.1"/>
    </source>
</evidence>
<evidence type="ECO:0000256" key="5">
    <source>
        <dbReference type="ARBA" id="ARBA00023077"/>
    </source>
</evidence>
<reference evidence="13 14" key="1">
    <citation type="submission" date="2020-08" db="EMBL/GenBank/DDBJ databases">
        <title>Genomic Encyclopedia of Type Strains, Phase IV (KMG-IV): sequencing the most valuable type-strain genomes for metagenomic binning, comparative biology and taxonomic classification.</title>
        <authorList>
            <person name="Goeker M."/>
        </authorList>
    </citation>
    <scope>NUCLEOTIDE SEQUENCE [LARGE SCALE GENOMIC DNA]</scope>
    <source>
        <strain evidence="13 14">DSM 19371</strain>
    </source>
</reference>
<keyword evidence="6 8" id="KW-0472">Membrane</keyword>
<keyword evidence="10" id="KW-0732">Signal</keyword>
<dbReference type="PANTHER" id="PTHR40980:SF3">
    <property type="entry name" value="TONB-DEPENDENT RECEPTOR-LIKE BETA-BARREL DOMAIN-CONTAINING PROTEIN"/>
    <property type="match status" value="1"/>
</dbReference>
<dbReference type="NCBIfam" id="TIGR01782">
    <property type="entry name" value="TonB-Xanth-Caul"/>
    <property type="match status" value="1"/>
</dbReference>
<dbReference type="InterPro" id="IPR010104">
    <property type="entry name" value="TonB_rcpt_bac"/>
</dbReference>
<evidence type="ECO:0000313" key="14">
    <source>
        <dbReference type="Proteomes" id="UP000590524"/>
    </source>
</evidence>
<evidence type="ECO:0000256" key="9">
    <source>
        <dbReference type="RuleBase" id="RU003357"/>
    </source>
</evidence>
<evidence type="ECO:0000259" key="12">
    <source>
        <dbReference type="Pfam" id="PF07715"/>
    </source>
</evidence>
<evidence type="ECO:0000256" key="1">
    <source>
        <dbReference type="ARBA" id="ARBA00004571"/>
    </source>
</evidence>
<evidence type="ECO:0000256" key="10">
    <source>
        <dbReference type="SAM" id="SignalP"/>
    </source>
</evidence>
<sequence length="954" mass="101613">MNVSRHHNIRAALFAASAFGALGLAQAAAAQDAAAPAETAAAPQDAETADIVVTGIRASLASATNAKKNAVAFGDSIFAEDIGKLPATNLAETLNRMPGVRLNRDINGEGTQVAIRGLGPSFTRVLLNGSQLQVASDGGTNGGSANREVDLDFFPSELFTRLDLAKSPSPSTLEGGIAGTVNLRNARPFDKEGTHVTVVAQGQYTDANDKLSPRGAIVASHTTDTFGILLGVAGVKTKTRVKGFESVGWTDGNLGTGDAGGNNFSWASVVPNNTGHGLVAGQPVDVVATSGLTRDQLSTALIPRLGRQSLTEGDRSRISALGSIEWRPSDELHFALDGMWAKSKRDYSKVNMNWQVRNSGPGTSAQSTGGMIPIDLSVDDNGVVTSGTFANSSFFLEASLFKQTTEFWNVNPSLTWQPADNLKVDLSANYSKSTFNREQPTWAFQTTPQSGVDVYYDNSGGEYPSITSNLDLNDPDNGSWQWYRQNIQLVKRHTKTTGVHLDVTYGDDMFNVKVGGAYDRAERSIRAYDNSTAYQLSVCGTGCTGATGSIPTSAIAQYLRSSSTAGFIVPDFDALKQATDYASYRDSAPEARGAVTGGATGDMDEKVIGAYFELNGVMDIAGRDLHINTGMRYAHTDQTVVGPSQVGTAIVDITSASKYENFLPSINLTYDVMDNVKLRASASRTMTRPDAGAILPGITFSDPSALTATAGNPNLKPYTSDNYDLGGEIYTGGIGYVGVSLFMKNIQGFTVTTSEQVAFGSLNIPFDSLISTQQNALNDRSLQTGIPVAQLPITVNRPINLRDLKIKGIEATWVQPLDFLVKGLGFSANGTYLKQSSSSGLVATGVSPWSYNLQGFYENGDLSVSLNYVWNDDSIAVNGPQNGINGADLKSDARGQLDLSAGYQLPFFNKALRLTVDVLNITNESIRTTFEYSNAAYSVYYPGRTVLAGIRANF</sequence>
<feature type="domain" description="TonB-dependent receptor-like beta-barrel" evidence="11">
    <location>
        <begin position="450"/>
        <end position="921"/>
    </location>
</feature>
<dbReference type="Gene3D" id="2.40.170.20">
    <property type="entry name" value="TonB-dependent receptor, beta-barrel domain"/>
    <property type="match status" value="1"/>
</dbReference>
<keyword evidence="4 8" id="KW-0812">Transmembrane</keyword>
<dbReference type="PANTHER" id="PTHR40980">
    <property type="entry name" value="PLUG DOMAIN-CONTAINING PROTEIN"/>
    <property type="match status" value="1"/>
</dbReference>
<gene>
    <name evidence="13" type="ORF">GGQ90_000457</name>
</gene>
<dbReference type="InterPro" id="IPR039426">
    <property type="entry name" value="TonB-dep_rcpt-like"/>
</dbReference>
<evidence type="ECO:0000256" key="2">
    <source>
        <dbReference type="ARBA" id="ARBA00022448"/>
    </source>
</evidence>
<feature type="chain" id="PRO_5030798103" evidence="10">
    <location>
        <begin position="28"/>
        <end position="954"/>
    </location>
</feature>
<dbReference type="GO" id="GO:0009279">
    <property type="term" value="C:cell outer membrane"/>
    <property type="evidence" value="ECO:0007669"/>
    <property type="project" value="UniProtKB-SubCell"/>
</dbReference>
<evidence type="ECO:0000256" key="8">
    <source>
        <dbReference type="PROSITE-ProRule" id="PRU01360"/>
    </source>
</evidence>
<dbReference type="Proteomes" id="UP000590524">
    <property type="component" value="Unassembled WGS sequence"/>
</dbReference>
<comment type="caution">
    <text evidence="13">The sequence shown here is derived from an EMBL/GenBank/DDBJ whole genome shotgun (WGS) entry which is preliminary data.</text>
</comment>
<dbReference type="InterPro" id="IPR037066">
    <property type="entry name" value="Plug_dom_sf"/>
</dbReference>
<dbReference type="Gene3D" id="2.170.130.10">
    <property type="entry name" value="TonB-dependent receptor, plug domain"/>
    <property type="match status" value="1"/>
</dbReference>
<evidence type="ECO:0000259" key="11">
    <source>
        <dbReference type="Pfam" id="PF00593"/>
    </source>
</evidence>
<keyword evidence="13" id="KW-0675">Receptor</keyword>
<dbReference type="SUPFAM" id="SSF56935">
    <property type="entry name" value="Porins"/>
    <property type="match status" value="1"/>
</dbReference>
<dbReference type="InterPro" id="IPR012910">
    <property type="entry name" value="Plug_dom"/>
</dbReference>
<accession>A0A7W6LMD5</accession>
<name>A0A7W6LMD5_9SPHN</name>
<proteinExistence type="inferred from homology"/>
<evidence type="ECO:0000256" key="3">
    <source>
        <dbReference type="ARBA" id="ARBA00022452"/>
    </source>
</evidence>
<keyword evidence="5 9" id="KW-0798">TonB box</keyword>
<dbReference type="EMBL" id="JACIEU010000002">
    <property type="protein sequence ID" value="MBB4146702.1"/>
    <property type="molecule type" value="Genomic_DNA"/>
</dbReference>
<comment type="subcellular location">
    <subcellularLocation>
        <location evidence="1 8">Cell outer membrane</location>
        <topology evidence="1 8">Multi-pass membrane protein</topology>
    </subcellularLocation>
</comment>
<dbReference type="AlphaFoldDB" id="A0A7W6LMD5"/>
<dbReference type="RefSeq" id="WP_188080636.1">
    <property type="nucleotide sequence ID" value="NZ_JACIEU010000002.1"/>
</dbReference>
<feature type="domain" description="TonB-dependent receptor plug" evidence="12">
    <location>
        <begin position="76"/>
        <end position="179"/>
    </location>
</feature>
<evidence type="ECO:0000256" key="7">
    <source>
        <dbReference type="ARBA" id="ARBA00023237"/>
    </source>
</evidence>
<protein>
    <submittedName>
        <fullName evidence="13">TonB-dependent receptor</fullName>
    </submittedName>
</protein>
<dbReference type="PROSITE" id="PS52016">
    <property type="entry name" value="TONB_DEPENDENT_REC_3"/>
    <property type="match status" value="1"/>
</dbReference>
<keyword evidence="2 8" id="KW-0813">Transport</keyword>
<dbReference type="InterPro" id="IPR036942">
    <property type="entry name" value="Beta-barrel_TonB_sf"/>
</dbReference>
<evidence type="ECO:0000256" key="6">
    <source>
        <dbReference type="ARBA" id="ARBA00023136"/>
    </source>
</evidence>
<evidence type="ECO:0000256" key="4">
    <source>
        <dbReference type="ARBA" id="ARBA00022692"/>
    </source>
</evidence>
<comment type="similarity">
    <text evidence="8 9">Belongs to the TonB-dependent receptor family.</text>
</comment>
<dbReference type="Pfam" id="PF07715">
    <property type="entry name" value="Plug"/>
    <property type="match status" value="1"/>
</dbReference>
<feature type="signal peptide" evidence="10">
    <location>
        <begin position="1"/>
        <end position="27"/>
    </location>
</feature>
<dbReference type="CDD" id="cd01347">
    <property type="entry name" value="ligand_gated_channel"/>
    <property type="match status" value="1"/>
</dbReference>
<keyword evidence="7 8" id="KW-0998">Cell outer membrane</keyword>
<dbReference type="Pfam" id="PF00593">
    <property type="entry name" value="TonB_dep_Rec_b-barrel"/>
    <property type="match status" value="1"/>
</dbReference>
<keyword evidence="3 8" id="KW-1134">Transmembrane beta strand</keyword>
<dbReference type="InterPro" id="IPR000531">
    <property type="entry name" value="Beta-barrel_TonB"/>
</dbReference>
<organism evidence="13 14">
    <name type="scientific">Sphingobium scionense</name>
    <dbReference type="NCBI Taxonomy" id="1404341"/>
    <lineage>
        <taxon>Bacteria</taxon>
        <taxon>Pseudomonadati</taxon>
        <taxon>Pseudomonadota</taxon>
        <taxon>Alphaproteobacteria</taxon>
        <taxon>Sphingomonadales</taxon>
        <taxon>Sphingomonadaceae</taxon>
        <taxon>Sphingobium</taxon>
    </lineage>
</organism>